<gene>
    <name evidence="3" type="ORF">AWC38_SpisGene6491</name>
</gene>
<evidence type="ECO:0000313" key="3">
    <source>
        <dbReference type="EMBL" id="PFX28748.1"/>
    </source>
</evidence>
<organism evidence="3 4">
    <name type="scientific">Stylophora pistillata</name>
    <name type="common">Smooth cauliflower coral</name>
    <dbReference type="NCBI Taxonomy" id="50429"/>
    <lineage>
        <taxon>Eukaryota</taxon>
        <taxon>Metazoa</taxon>
        <taxon>Cnidaria</taxon>
        <taxon>Anthozoa</taxon>
        <taxon>Hexacorallia</taxon>
        <taxon>Scleractinia</taxon>
        <taxon>Astrocoeniina</taxon>
        <taxon>Pocilloporidae</taxon>
        <taxon>Stylophora</taxon>
    </lineage>
</organism>
<feature type="transmembrane region" description="Helical" evidence="1">
    <location>
        <begin position="260"/>
        <end position="278"/>
    </location>
</feature>
<evidence type="ECO:0000313" key="4">
    <source>
        <dbReference type="Proteomes" id="UP000225706"/>
    </source>
</evidence>
<keyword evidence="4" id="KW-1185">Reference proteome</keyword>
<evidence type="ECO:0000259" key="2">
    <source>
        <dbReference type="Pfam" id="PF17217"/>
    </source>
</evidence>
<dbReference type="EMBL" id="LSMT01000077">
    <property type="protein sequence ID" value="PFX28748.1"/>
    <property type="molecule type" value="Genomic_DNA"/>
</dbReference>
<name>A0A2B4SJJ2_STYPI</name>
<accession>A0A2B4SJJ2</accession>
<protein>
    <recommendedName>
        <fullName evidence="2">UPA domain-containing protein</fullName>
    </recommendedName>
</protein>
<keyword evidence="1" id="KW-0812">Transmembrane</keyword>
<dbReference type="OrthoDB" id="5973910at2759"/>
<evidence type="ECO:0000256" key="1">
    <source>
        <dbReference type="SAM" id="Phobius"/>
    </source>
</evidence>
<dbReference type="Proteomes" id="UP000225706">
    <property type="component" value="Unassembled WGS sequence"/>
</dbReference>
<keyword evidence="1" id="KW-0472">Membrane</keyword>
<comment type="caution">
    <text evidence="3">The sequence shown here is derived from an EMBL/GenBank/DDBJ whole genome shotgun (WGS) entry which is preliminary data.</text>
</comment>
<dbReference type="AlphaFoldDB" id="A0A2B4SJJ2"/>
<keyword evidence="1" id="KW-1133">Transmembrane helix</keyword>
<reference evidence="4" key="1">
    <citation type="journal article" date="2017" name="bioRxiv">
        <title>Comparative analysis of the genomes of Stylophora pistillata and Acropora digitifera provides evidence for extensive differences between species of corals.</title>
        <authorList>
            <person name="Voolstra C.R."/>
            <person name="Li Y."/>
            <person name="Liew Y.J."/>
            <person name="Baumgarten S."/>
            <person name="Zoccola D."/>
            <person name="Flot J.-F."/>
            <person name="Tambutte S."/>
            <person name="Allemand D."/>
            <person name="Aranda M."/>
        </authorList>
    </citation>
    <scope>NUCLEOTIDE SEQUENCE [LARGE SCALE GENOMIC DNA]</scope>
</reference>
<proteinExistence type="predicted"/>
<sequence length="290" mass="33486">MIPCSILCWLRMPDELQFTSAPVMVSGRYIINQNGPLPPQPILIEHCCLMVKGNVWDISIKCRPHSNQRKKNENWINIKEVYPDAKVERKRNDIQLTLPLLRENLELAAFGVPGKDDQKRMQMAIFGKDPTKGCDWKIRIYLIDDSEMALKQICKKGEDSGIKLLTTLSSLFVSNSKQDISMKFIHLEAGWQIVGDEVKTIASRDAWNSPENATDFPYCDFVVRHADMTKQQFFCRIRATHENDTADNEVVAFFQKVNKLIITFTLFMLYLYGYINAAEVTRRFTTRKPK</sequence>
<dbReference type="InterPro" id="IPR033772">
    <property type="entry name" value="UPA"/>
</dbReference>
<dbReference type="Pfam" id="PF17217">
    <property type="entry name" value="UPA"/>
    <property type="match status" value="1"/>
</dbReference>
<feature type="domain" description="UPA" evidence="2">
    <location>
        <begin position="118"/>
        <end position="240"/>
    </location>
</feature>